<organism evidence="2 3">
    <name type="scientific">Mesoterricola sediminis</name>
    <dbReference type="NCBI Taxonomy" id="2927980"/>
    <lineage>
        <taxon>Bacteria</taxon>
        <taxon>Pseudomonadati</taxon>
        <taxon>Acidobacteriota</taxon>
        <taxon>Holophagae</taxon>
        <taxon>Holophagales</taxon>
        <taxon>Holophagaceae</taxon>
        <taxon>Mesoterricola</taxon>
    </lineage>
</organism>
<dbReference type="InterPro" id="IPR036526">
    <property type="entry name" value="C-N_Hydrolase_sf"/>
</dbReference>
<dbReference type="GO" id="GO:0106008">
    <property type="term" value="F:2-oxoglutaramate amidase activity"/>
    <property type="evidence" value="ECO:0007669"/>
    <property type="project" value="TreeGrafter"/>
</dbReference>
<dbReference type="Pfam" id="PF00795">
    <property type="entry name" value="CN_hydrolase"/>
    <property type="match status" value="1"/>
</dbReference>
<dbReference type="Gene3D" id="3.60.110.10">
    <property type="entry name" value="Carbon-nitrogen hydrolase"/>
    <property type="match status" value="1"/>
</dbReference>
<dbReference type="KEGG" id="msea:METESE_05970"/>
<dbReference type="GO" id="GO:0050152">
    <property type="term" value="F:omega-amidase activity"/>
    <property type="evidence" value="ECO:0007669"/>
    <property type="project" value="TreeGrafter"/>
</dbReference>
<dbReference type="EMBL" id="AP027081">
    <property type="protein sequence ID" value="BDU75639.1"/>
    <property type="molecule type" value="Genomic_DNA"/>
</dbReference>
<feature type="domain" description="CN hydrolase" evidence="1">
    <location>
        <begin position="8"/>
        <end position="240"/>
    </location>
</feature>
<dbReference type="PANTHER" id="PTHR47799:SF1">
    <property type="entry name" value="OMEGA-AMIDASE YAFV"/>
    <property type="match status" value="1"/>
</dbReference>
<evidence type="ECO:0000313" key="3">
    <source>
        <dbReference type="Proteomes" id="UP001228113"/>
    </source>
</evidence>
<gene>
    <name evidence="2" type="ORF">METESE_05970</name>
</gene>
<dbReference type="PANTHER" id="PTHR47799">
    <property type="entry name" value="OMEGA-AMIDASE YAFV"/>
    <property type="match status" value="1"/>
</dbReference>
<evidence type="ECO:0000313" key="2">
    <source>
        <dbReference type="EMBL" id="BDU75639.1"/>
    </source>
</evidence>
<accession>A0AA48GQC5</accession>
<dbReference type="PROSITE" id="PS50263">
    <property type="entry name" value="CN_HYDROLASE"/>
    <property type="match status" value="1"/>
</dbReference>
<dbReference type="InterPro" id="IPR003010">
    <property type="entry name" value="C-N_Hydrolase"/>
</dbReference>
<proteinExistence type="predicted"/>
<keyword evidence="3" id="KW-1185">Reference proteome</keyword>
<sequence length="253" mass="28197">MVEAEAPMRIHLSRFVTTAVDAGLERMDQEGAAAAAAGAELVVFPEGFLHGYLQPADPAALRARFRRLSGDHPRTAFLFGTITEAGRNRLTFWEAGEARAQYDKVHLFRPNGEDRMWAPGDRYVAVRFRDWTLGLLTCNDIRFPEQARALRLEAGADALLVPAWWPWRRDHVWRTLLRARAIENAVFTVGCCVAASEWPGEPFSGAGNHVFDPLGDPIPTDDDHTYVLDRARAAAVLVDPRTTHVPISRVDVC</sequence>
<dbReference type="SUPFAM" id="SSF56317">
    <property type="entry name" value="Carbon-nitrogen hydrolase"/>
    <property type="match status" value="1"/>
</dbReference>
<reference evidence="2" key="1">
    <citation type="journal article" date="2023" name="Int. J. Syst. Evol. Microbiol.">
        <title>Mesoterricola silvestris gen. nov., sp. nov., Mesoterricola sediminis sp. nov., Geothrix oryzae sp. nov., Geothrix edaphica sp. nov., Geothrix rubra sp. nov., and Geothrix limicola sp. nov., six novel members of Acidobacteriota isolated from soils.</title>
        <authorList>
            <person name="Itoh H."/>
            <person name="Sugisawa Y."/>
            <person name="Mise K."/>
            <person name="Xu Z."/>
            <person name="Kuniyasu M."/>
            <person name="Ushijima N."/>
            <person name="Kawano K."/>
            <person name="Kobayashi E."/>
            <person name="Shiratori Y."/>
            <person name="Masuda Y."/>
            <person name="Senoo K."/>
        </authorList>
    </citation>
    <scope>NUCLEOTIDE SEQUENCE</scope>
    <source>
        <strain evidence="2">W786</strain>
    </source>
</reference>
<dbReference type="Proteomes" id="UP001228113">
    <property type="component" value="Chromosome"/>
</dbReference>
<protein>
    <recommendedName>
        <fullName evidence="1">CN hydrolase domain-containing protein</fullName>
    </recommendedName>
</protein>
<evidence type="ECO:0000259" key="1">
    <source>
        <dbReference type="PROSITE" id="PS50263"/>
    </source>
</evidence>
<dbReference type="AlphaFoldDB" id="A0AA48GQC5"/>
<name>A0AA48GQC5_9BACT</name>
<dbReference type="InterPro" id="IPR052737">
    <property type="entry name" value="Omega-amidase_YafV"/>
</dbReference>